<gene>
    <name evidence="4" type="ORF">AAHA92_19017</name>
</gene>
<evidence type="ECO:0000256" key="2">
    <source>
        <dbReference type="SAM" id="MobiDB-lite"/>
    </source>
</evidence>
<dbReference type="InterPro" id="IPR000073">
    <property type="entry name" value="AB_hydrolase_1"/>
</dbReference>
<feature type="region of interest" description="Disordered" evidence="2">
    <location>
        <begin position="88"/>
        <end position="122"/>
    </location>
</feature>
<evidence type="ECO:0000313" key="5">
    <source>
        <dbReference type="Proteomes" id="UP001567538"/>
    </source>
</evidence>
<dbReference type="InterPro" id="IPR029058">
    <property type="entry name" value="AB_hydrolase_fold"/>
</dbReference>
<accession>A0ABD1H403</accession>
<proteinExistence type="predicted"/>
<feature type="domain" description="AB hydrolase-1" evidence="3">
    <location>
        <begin position="138"/>
        <end position="377"/>
    </location>
</feature>
<dbReference type="FunFam" id="3.40.50.1820:FF:000025">
    <property type="entry name" value="putative methylesterase 11, chloroplastic"/>
    <property type="match status" value="1"/>
</dbReference>
<dbReference type="Gene3D" id="3.40.50.1820">
    <property type="entry name" value="alpha/beta hydrolase"/>
    <property type="match status" value="1"/>
</dbReference>
<protein>
    <submittedName>
        <fullName evidence="4">Methylesterase 11, chloroplastic</fullName>
    </submittedName>
</protein>
<name>A0ABD1H403_SALDI</name>
<organism evidence="4 5">
    <name type="scientific">Salvia divinorum</name>
    <name type="common">Maria pastora</name>
    <name type="synonym">Diviner's sage</name>
    <dbReference type="NCBI Taxonomy" id="28513"/>
    <lineage>
        <taxon>Eukaryota</taxon>
        <taxon>Viridiplantae</taxon>
        <taxon>Streptophyta</taxon>
        <taxon>Embryophyta</taxon>
        <taxon>Tracheophyta</taxon>
        <taxon>Spermatophyta</taxon>
        <taxon>Magnoliopsida</taxon>
        <taxon>eudicotyledons</taxon>
        <taxon>Gunneridae</taxon>
        <taxon>Pentapetalae</taxon>
        <taxon>asterids</taxon>
        <taxon>lamiids</taxon>
        <taxon>Lamiales</taxon>
        <taxon>Lamiaceae</taxon>
        <taxon>Nepetoideae</taxon>
        <taxon>Mentheae</taxon>
        <taxon>Salviinae</taxon>
        <taxon>Salvia</taxon>
        <taxon>Salvia subgen. Calosphace</taxon>
    </lineage>
</organism>
<feature type="region of interest" description="Disordered" evidence="2">
    <location>
        <begin position="12"/>
        <end position="47"/>
    </location>
</feature>
<reference evidence="4 5" key="1">
    <citation type="submission" date="2024-06" db="EMBL/GenBank/DDBJ databases">
        <title>A chromosome level genome sequence of Diviner's sage (Salvia divinorum).</title>
        <authorList>
            <person name="Ford S.A."/>
            <person name="Ro D.-K."/>
            <person name="Ness R.W."/>
            <person name="Phillips M.A."/>
        </authorList>
    </citation>
    <scope>NUCLEOTIDE SEQUENCE [LARGE SCALE GENOMIC DNA]</scope>
    <source>
        <strain evidence="4">SAF-2024a</strain>
        <tissue evidence="4">Leaf</tissue>
    </source>
</reference>
<dbReference type="AlphaFoldDB" id="A0ABD1H403"/>
<feature type="compositionally biased region" description="Low complexity" evidence="2">
    <location>
        <begin position="38"/>
        <end position="47"/>
    </location>
</feature>
<dbReference type="InterPro" id="IPR045889">
    <property type="entry name" value="MES/HNL"/>
</dbReference>
<evidence type="ECO:0000313" key="4">
    <source>
        <dbReference type="EMBL" id="KAL1551137.1"/>
    </source>
</evidence>
<feature type="compositionally biased region" description="Low complexity" evidence="2">
    <location>
        <begin position="109"/>
        <end position="122"/>
    </location>
</feature>
<dbReference type="GO" id="GO:0052689">
    <property type="term" value="F:carboxylic ester hydrolase activity"/>
    <property type="evidence" value="ECO:0007669"/>
    <property type="project" value="UniProtKB-ARBA"/>
</dbReference>
<dbReference type="EMBL" id="JBEAFC010000007">
    <property type="protein sequence ID" value="KAL1551137.1"/>
    <property type="molecule type" value="Genomic_DNA"/>
</dbReference>
<evidence type="ECO:0000256" key="1">
    <source>
        <dbReference type="ARBA" id="ARBA00022801"/>
    </source>
</evidence>
<dbReference type="SUPFAM" id="SSF53474">
    <property type="entry name" value="alpha/beta-Hydrolases"/>
    <property type="match status" value="1"/>
</dbReference>
<sequence length="395" mass="43237">MGNSLACFSLSTVSKSPPEELQPPWISPSAPHRRSRKSASQSSSSEAMKASNIFDESYIKQQAQIASMLYHHHLQNNGGDLLLQLDRSVSTKNPPPSSSSKKLPRRSRSVSSSTPLSSVHLPNLQDAARNDGKEKKHFVLVHGGGFGAWCWYKIIALLKEANCEVDAIDLTGSGANFCDITSIKTIAQYAKPLIDFLANLADDKEVILVGHDVGGVCMSYAMEMNPSKVSRAVFVAATMLSNGHSALDVFSKQASLTELNQRAQKFVYGNGKKQLPTAIEYDKSLLEDFLFNQTPSKDVALASVSMRAVPFAPVTEKLCLSAEKYGSIPRFYVKTDYDFAIPEPLQEAMIQSDPPKQVFQLKGADHSPFFSKPQALLRLLLEISNTPQAKQGKEA</sequence>
<dbReference type="PANTHER" id="PTHR10992:SF1023">
    <property type="entry name" value="METHYLESTERASE 11, CHLOROPLASTIC ISOFORM X1"/>
    <property type="match status" value="1"/>
</dbReference>
<dbReference type="Pfam" id="PF12697">
    <property type="entry name" value="Abhydrolase_6"/>
    <property type="match status" value="1"/>
</dbReference>
<comment type="caution">
    <text evidence="4">The sequence shown here is derived from an EMBL/GenBank/DDBJ whole genome shotgun (WGS) entry which is preliminary data.</text>
</comment>
<evidence type="ECO:0000259" key="3">
    <source>
        <dbReference type="Pfam" id="PF12697"/>
    </source>
</evidence>
<keyword evidence="1" id="KW-0378">Hydrolase</keyword>
<dbReference type="Proteomes" id="UP001567538">
    <property type="component" value="Unassembled WGS sequence"/>
</dbReference>
<dbReference type="PANTHER" id="PTHR10992">
    <property type="entry name" value="METHYLESTERASE FAMILY MEMBER"/>
    <property type="match status" value="1"/>
</dbReference>
<keyword evidence="5" id="KW-1185">Reference proteome</keyword>